<dbReference type="PANTHER" id="PTHR30595:SF6">
    <property type="entry name" value="SCHLAFEN ALBA-2 DOMAIN-CONTAINING PROTEIN"/>
    <property type="match status" value="1"/>
</dbReference>
<evidence type="ECO:0000313" key="3">
    <source>
        <dbReference type="Proteomes" id="UP000075374"/>
    </source>
</evidence>
<dbReference type="InterPro" id="IPR038475">
    <property type="entry name" value="RecG_C_sf"/>
</dbReference>
<gene>
    <name evidence="2" type="ORF">CLCOL_12470</name>
</gene>
<dbReference type="Pfam" id="PF04326">
    <property type="entry name" value="SLFN_AlbA_2"/>
    <property type="match status" value="1"/>
</dbReference>
<dbReference type="InterPro" id="IPR007421">
    <property type="entry name" value="Schlafen_AlbA_2_dom"/>
</dbReference>
<evidence type="ECO:0000259" key="1">
    <source>
        <dbReference type="Pfam" id="PF04326"/>
    </source>
</evidence>
<dbReference type="EMBL" id="LTBB01000005">
    <property type="protein sequence ID" value="KYH29110.1"/>
    <property type="molecule type" value="Genomic_DNA"/>
</dbReference>
<dbReference type="RefSeq" id="WP_061858116.1">
    <property type="nucleotide sequence ID" value="NZ_LTBB01000005.1"/>
</dbReference>
<dbReference type="AlphaFoldDB" id="A0A151ANH6"/>
<name>A0A151ANH6_9CLOT</name>
<organism evidence="2 3">
    <name type="scientific">Clostridium colicanis DSM 13634</name>
    <dbReference type="NCBI Taxonomy" id="1121305"/>
    <lineage>
        <taxon>Bacteria</taxon>
        <taxon>Bacillati</taxon>
        <taxon>Bacillota</taxon>
        <taxon>Clostridia</taxon>
        <taxon>Eubacteriales</taxon>
        <taxon>Clostridiaceae</taxon>
        <taxon>Clostridium</taxon>
    </lineage>
</organism>
<reference evidence="2 3" key="1">
    <citation type="submission" date="2016-02" db="EMBL/GenBank/DDBJ databases">
        <title>Genome sequence of Clostridium colicanis DSM 13634.</title>
        <authorList>
            <person name="Poehlein A."/>
            <person name="Daniel R."/>
        </authorList>
    </citation>
    <scope>NUCLEOTIDE SEQUENCE [LARGE SCALE GENOMIC DNA]</scope>
    <source>
        <strain evidence="2 3">DSM 13634</strain>
    </source>
</reference>
<comment type="caution">
    <text evidence="2">The sequence shown here is derived from an EMBL/GenBank/DDBJ whole genome shotgun (WGS) entry which is preliminary data.</text>
</comment>
<protein>
    <submittedName>
        <fullName evidence="2">Divergent AAA domain protein</fullName>
    </submittedName>
</protein>
<dbReference type="InterPro" id="IPR038461">
    <property type="entry name" value="Schlafen_AlbA_2_dom_sf"/>
</dbReference>
<feature type="domain" description="Schlafen AlbA-2" evidence="1">
    <location>
        <begin position="14"/>
        <end position="134"/>
    </location>
</feature>
<dbReference type="STRING" id="1121305.CLCOL_12470"/>
<dbReference type="Gene3D" id="3.30.565.60">
    <property type="match status" value="1"/>
</dbReference>
<dbReference type="PANTHER" id="PTHR30595">
    <property type="entry name" value="GLPR-RELATED TRANSCRIPTIONAL REPRESSOR"/>
    <property type="match status" value="1"/>
</dbReference>
<dbReference type="Proteomes" id="UP000075374">
    <property type="component" value="Unassembled WGS sequence"/>
</dbReference>
<dbReference type="Gene3D" id="3.30.950.30">
    <property type="entry name" value="Schlafen, AAA domain"/>
    <property type="match status" value="1"/>
</dbReference>
<sequence length="387" mass="44472">MNKKKLMSLLKKHEGVKLDYKLQLDLSSENGKKELAKDICAIANSRGGRGYLIIGVEDKTRKIVGIEKSSFTEEQIQQIVCSRCEPPIPIILETFNIEGKDIAVITIFQSSQKPYQFKENGTFYIRRGSTTDTMRKQELITALQENMNLNIELTPVVKSSIEDLDIDLIDKYFKKHGIEANDKNRLILMENTRIVHLDEEDKRYYVTLGGLLVFSKVNYIYAPHNMVRIINKVNKDVDEVNIIQGDLLGILDKSEEIMSEIIPKNYPSFAVHEAVKNAVLYRDYTIMNKEIEVVIGHNSIKVISPGVLLKDIKDEGIYSHNYIKRNMWIYEKLITLDDNNRFLKSGKGFSRIKKAFKQMGKVIFVNSLRDNSFKVIYPGVNIVKDKL</sequence>
<evidence type="ECO:0000313" key="2">
    <source>
        <dbReference type="EMBL" id="KYH29110.1"/>
    </source>
</evidence>
<dbReference type="PATRIC" id="fig|1121305.3.peg.1249"/>
<keyword evidence="3" id="KW-1185">Reference proteome</keyword>
<proteinExistence type="predicted"/>
<accession>A0A151ANH6</accession>